<dbReference type="Proteomes" id="UP000799438">
    <property type="component" value="Unassembled WGS sequence"/>
</dbReference>
<name>A0A6A6B253_9PEZI</name>
<evidence type="ECO:0000256" key="1">
    <source>
        <dbReference type="SAM" id="MobiDB-lite"/>
    </source>
</evidence>
<reference evidence="2" key="1">
    <citation type="journal article" date="2020" name="Stud. Mycol.">
        <title>101 Dothideomycetes genomes: a test case for predicting lifestyles and emergence of pathogens.</title>
        <authorList>
            <person name="Haridas S."/>
            <person name="Albert R."/>
            <person name="Binder M."/>
            <person name="Bloem J."/>
            <person name="Labutti K."/>
            <person name="Salamov A."/>
            <person name="Andreopoulos B."/>
            <person name="Baker S."/>
            <person name="Barry K."/>
            <person name="Bills G."/>
            <person name="Bluhm B."/>
            <person name="Cannon C."/>
            <person name="Castanera R."/>
            <person name="Culley D."/>
            <person name="Daum C."/>
            <person name="Ezra D."/>
            <person name="Gonzalez J."/>
            <person name="Henrissat B."/>
            <person name="Kuo A."/>
            <person name="Liang C."/>
            <person name="Lipzen A."/>
            <person name="Lutzoni F."/>
            <person name="Magnuson J."/>
            <person name="Mondo S."/>
            <person name="Nolan M."/>
            <person name="Ohm R."/>
            <person name="Pangilinan J."/>
            <person name="Park H.-J."/>
            <person name="Ramirez L."/>
            <person name="Alfaro M."/>
            <person name="Sun H."/>
            <person name="Tritt A."/>
            <person name="Yoshinaga Y."/>
            <person name="Zwiers L.-H."/>
            <person name="Turgeon B."/>
            <person name="Goodwin S."/>
            <person name="Spatafora J."/>
            <person name="Crous P."/>
            <person name="Grigoriev I."/>
        </authorList>
    </citation>
    <scope>NUCLEOTIDE SEQUENCE</scope>
    <source>
        <strain evidence="2">CBS 121167</strain>
    </source>
</reference>
<dbReference type="EMBL" id="ML995504">
    <property type="protein sequence ID" value="KAF2137345.1"/>
    <property type="molecule type" value="Genomic_DNA"/>
</dbReference>
<sequence>MFAPRLADVSNSEGSREQLFMCAPLTLTADSTQNLDGISRVLCRFGCSLSAGRLSASSPEHAQLWSARTSTPLRTTVSELHCIQSTPTRGLEWYSARRSANGVFLVWRSRQASPAPQPPWRAAGPRAVSARRPTKHGEERHDDARSFLRARQTSIGIDRLRQTVRGTAGKGAGMVAWSGGRINLTRQRRDARRDWGNRTLSEICVYTKASIAAVSIRIAWARAFQSHESGATANLSGLFI</sequence>
<accession>A0A6A6B253</accession>
<feature type="region of interest" description="Disordered" evidence="1">
    <location>
        <begin position="113"/>
        <end position="143"/>
    </location>
</feature>
<dbReference type="GeneID" id="54292535"/>
<gene>
    <name evidence="2" type="ORF">K452DRAFT_111834</name>
</gene>
<dbReference type="AlphaFoldDB" id="A0A6A6B253"/>
<keyword evidence="3" id="KW-1185">Reference proteome</keyword>
<protein>
    <submittedName>
        <fullName evidence="2">Uncharacterized protein</fullName>
    </submittedName>
</protein>
<evidence type="ECO:0000313" key="2">
    <source>
        <dbReference type="EMBL" id="KAF2137345.1"/>
    </source>
</evidence>
<dbReference type="RefSeq" id="XP_033393063.1">
    <property type="nucleotide sequence ID" value="XM_033535041.1"/>
</dbReference>
<evidence type="ECO:0000313" key="3">
    <source>
        <dbReference type="Proteomes" id="UP000799438"/>
    </source>
</evidence>
<proteinExistence type="predicted"/>
<organism evidence="2 3">
    <name type="scientific">Aplosporella prunicola CBS 121167</name>
    <dbReference type="NCBI Taxonomy" id="1176127"/>
    <lineage>
        <taxon>Eukaryota</taxon>
        <taxon>Fungi</taxon>
        <taxon>Dikarya</taxon>
        <taxon>Ascomycota</taxon>
        <taxon>Pezizomycotina</taxon>
        <taxon>Dothideomycetes</taxon>
        <taxon>Dothideomycetes incertae sedis</taxon>
        <taxon>Botryosphaeriales</taxon>
        <taxon>Aplosporellaceae</taxon>
        <taxon>Aplosporella</taxon>
    </lineage>
</organism>